<dbReference type="Pfam" id="PF01928">
    <property type="entry name" value="CYTH"/>
    <property type="match status" value="1"/>
</dbReference>
<gene>
    <name evidence="2" type="ORF">COY32_02745</name>
</gene>
<dbReference type="InterPro" id="IPR023577">
    <property type="entry name" value="CYTH_domain"/>
</dbReference>
<dbReference type="EMBL" id="PFNL01000078">
    <property type="protein sequence ID" value="PIZ46794.1"/>
    <property type="molecule type" value="Genomic_DNA"/>
</dbReference>
<protein>
    <recommendedName>
        <fullName evidence="1">CYTH domain-containing protein</fullName>
    </recommendedName>
</protein>
<dbReference type="InterPro" id="IPR033469">
    <property type="entry name" value="CYTH-like_dom_sf"/>
</dbReference>
<sequence>MAKEIEAKFINISKGEIIKKLEEIGAEKVFDERLLRRCVYNLPIHKEGAWARVRDEVDKVTMTYKRVTQQSLDGVEEVEVKVDSFDKAREFLRSVGLIEKAYQETKRLRYVIKDVDVEFDVDTWPGLNPWIEIEADTEDKVKEYALKLGFVWSDAMFGSADFVYTKVFNITESWINNECPILSFEKLPIELTEQNKRK</sequence>
<dbReference type="AlphaFoldDB" id="A0A2M7TJM3"/>
<organism evidence="2 3">
    <name type="scientific">candidate division WWE3 bacterium CG_4_10_14_0_2_um_filter_41_14</name>
    <dbReference type="NCBI Taxonomy" id="1975072"/>
    <lineage>
        <taxon>Bacteria</taxon>
        <taxon>Katanobacteria</taxon>
    </lineage>
</organism>
<feature type="domain" description="CYTH" evidence="1">
    <location>
        <begin position="2"/>
        <end position="170"/>
    </location>
</feature>
<dbReference type="PROSITE" id="PS51707">
    <property type="entry name" value="CYTH"/>
    <property type="match status" value="1"/>
</dbReference>
<accession>A0A2M7TJM3</accession>
<dbReference type="SUPFAM" id="SSF55154">
    <property type="entry name" value="CYTH-like phosphatases"/>
    <property type="match status" value="1"/>
</dbReference>
<evidence type="ECO:0000313" key="2">
    <source>
        <dbReference type="EMBL" id="PIZ46794.1"/>
    </source>
</evidence>
<evidence type="ECO:0000313" key="3">
    <source>
        <dbReference type="Proteomes" id="UP000228920"/>
    </source>
</evidence>
<reference evidence="3" key="1">
    <citation type="submission" date="2017-09" db="EMBL/GenBank/DDBJ databases">
        <title>Depth-based differentiation of microbial function through sediment-hosted aquifers and enrichment of novel symbionts in the deep terrestrial subsurface.</title>
        <authorList>
            <person name="Probst A.J."/>
            <person name="Ladd B."/>
            <person name="Jarett J.K."/>
            <person name="Geller-Mcgrath D.E."/>
            <person name="Sieber C.M.K."/>
            <person name="Emerson J.B."/>
            <person name="Anantharaman K."/>
            <person name="Thomas B.C."/>
            <person name="Malmstrom R."/>
            <person name="Stieglmeier M."/>
            <person name="Klingl A."/>
            <person name="Woyke T."/>
            <person name="Ryan C.M."/>
            <person name="Banfield J.F."/>
        </authorList>
    </citation>
    <scope>NUCLEOTIDE SEQUENCE [LARGE SCALE GENOMIC DNA]</scope>
</reference>
<dbReference type="Gene3D" id="2.40.320.10">
    <property type="entry name" value="Hypothetical Protein Pfu-838710-001"/>
    <property type="match status" value="1"/>
</dbReference>
<proteinExistence type="predicted"/>
<comment type="caution">
    <text evidence="2">The sequence shown here is derived from an EMBL/GenBank/DDBJ whole genome shotgun (WGS) entry which is preliminary data.</text>
</comment>
<dbReference type="Proteomes" id="UP000228920">
    <property type="component" value="Unassembled WGS sequence"/>
</dbReference>
<name>A0A2M7TJM3_UNCKA</name>
<evidence type="ECO:0000259" key="1">
    <source>
        <dbReference type="PROSITE" id="PS51707"/>
    </source>
</evidence>